<evidence type="ECO:0000313" key="12">
    <source>
        <dbReference type="EMBL" id="EJS41728.1"/>
    </source>
</evidence>
<dbReference type="PROSITE" id="PS00478">
    <property type="entry name" value="LIM_DOMAIN_1"/>
    <property type="match status" value="1"/>
</dbReference>
<dbReference type="EMBL" id="ALIE01000182">
    <property type="protein sequence ID" value="EJS41728.1"/>
    <property type="molecule type" value="Genomic_DNA"/>
</dbReference>
<dbReference type="FunFam" id="1.10.555.10:FF:000057">
    <property type="entry name" value="Rho GTPase-activating protein"/>
    <property type="match status" value="1"/>
</dbReference>
<dbReference type="GO" id="GO:0032177">
    <property type="term" value="C:cellular bud neck split septin rings"/>
    <property type="evidence" value="ECO:0007669"/>
    <property type="project" value="UniProtKB-ARBA"/>
</dbReference>
<dbReference type="PROSITE" id="PS50023">
    <property type="entry name" value="LIM_DOMAIN_2"/>
    <property type="match status" value="1"/>
</dbReference>
<dbReference type="InterPro" id="IPR050729">
    <property type="entry name" value="Rho-GAP"/>
</dbReference>
<evidence type="ECO:0000256" key="1">
    <source>
        <dbReference type="ARBA" id="ARBA00022468"/>
    </source>
</evidence>
<dbReference type="GO" id="GO:0005096">
    <property type="term" value="F:GTPase activator activity"/>
    <property type="evidence" value="ECO:0007669"/>
    <property type="project" value="UniProtKB-KW"/>
</dbReference>
<gene>
    <name evidence="12" type="ORF">SU7_3269</name>
</gene>
<dbReference type="HOGENOM" id="CLU_003874_1_0_1"/>
<dbReference type="PANTHER" id="PTHR23176:SF121">
    <property type="entry name" value="RHO-TYPE GTPASE-ACTIVATING PROTEIN 1-RELATED"/>
    <property type="match status" value="1"/>
</dbReference>
<evidence type="ECO:0000313" key="13">
    <source>
        <dbReference type="Proteomes" id="UP000006968"/>
    </source>
</evidence>
<feature type="region of interest" description="Disordered" evidence="9">
    <location>
        <begin position="269"/>
        <end position="303"/>
    </location>
</feature>
<feature type="region of interest" description="Disordered" evidence="9">
    <location>
        <begin position="564"/>
        <end position="608"/>
    </location>
</feature>
<evidence type="ECO:0000256" key="7">
    <source>
        <dbReference type="PROSITE-ProRule" id="PRU00125"/>
    </source>
</evidence>
<dbReference type="InterPro" id="IPR001781">
    <property type="entry name" value="Znf_LIM"/>
</dbReference>
<dbReference type="Gene3D" id="2.10.110.10">
    <property type="entry name" value="Cysteine Rich Protein"/>
    <property type="match status" value="2"/>
</dbReference>
<evidence type="ECO:0000259" key="10">
    <source>
        <dbReference type="PROSITE" id="PS50023"/>
    </source>
</evidence>
<keyword evidence="1" id="KW-0343">GTPase activation</keyword>
<dbReference type="PROSITE" id="PS50238">
    <property type="entry name" value="RHOGAP"/>
    <property type="match status" value="1"/>
</dbReference>
<keyword evidence="4" id="KW-0677">Repeat</keyword>
<dbReference type="CDD" id="cd09394">
    <property type="entry name" value="LIM1_Rga"/>
    <property type="match status" value="1"/>
</dbReference>
<dbReference type="SUPFAM" id="SSF48350">
    <property type="entry name" value="GTPase activation domain, GAP"/>
    <property type="match status" value="1"/>
</dbReference>
<feature type="compositionally biased region" description="Polar residues" evidence="9">
    <location>
        <begin position="281"/>
        <end position="302"/>
    </location>
</feature>
<dbReference type="FunFam" id="2.10.110.10:FF:000123">
    <property type="entry name" value="Rho GTPase-activating protein"/>
    <property type="match status" value="1"/>
</dbReference>
<dbReference type="SMART" id="SM00132">
    <property type="entry name" value="LIM"/>
    <property type="match status" value="2"/>
</dbReference>
<dbReference type="Gene3D" id="1.10.555.10">
    <property type="entry name" value="Rho GTPase activation protein"/>
    <property type="match status" value="1"/>
</dbReference>
<feature type="coiled-coil region" evidence="8">
    <location>
        <begin position="609"/>
        <end position="660"/>
    </location>
</feature>
<protein>
    <submittedName>
        <fullName evidence="12">Rga1p</fullName>
    </submittedName>
</protein>
<evidence type="ECO:0000256" key="9">
    <source>
        <dbReference type="SAM" id="MobiDB-lite"/>
    </source>
</evidence>
<evidence type="ECO:0000259" key="11">
    <source>
        <dbReference type="PROSITE" id="PS50238"/>
    </source>
</evidence>
<dbReference type="CDD" id="cd09395">
    <property type="entry name" value="LIM2_Rga"/>
    <property type="match status" value="1"/>
</dbReference>
<keyword evidence="5 7" id="KW-0862">Zinc</keyword>
<keyword evidence="6 7" id="KW-0440">LIM domain</keyword>
<evidence type="ECO:0000256" key="4">
    <source>
        <dbReference type="ARBA" id="ARBA00022737"/>
    </source>
</evidence>
<dbReference type="GO" id="GO:0007165">
    <property type="term" value="P:signal transduction"/>
    <property type="evidence" value="ECO:0007669"/>
    <property type="project" value="InterPro"/>
</dbReference>
<dbReference type="GO" id="GO:0046872">
    <property type="term" value="F:metal ion binding"/>
    <property type="evidence" value="ECO:0007669"/>
    <property type="project" value="UniProtKB-KW"/>
</dbReference>
<dbReference type="Pfam" id="PF00412">
    <property type="entry name" value="LIM"/>
    <property type="match status" value="1"/>
</dbReference>
<dbReference type="OrthoDB" id="19923at2759"/>
<feature type="domain" description="Rho-GAP" evidence="11">
    <location>
        <begin position="794"/>
        <end position="1009"/>
    </location>
</feature>
<evidence type="ECO:0000256" key="8">
    <source>
        <dbReference type="SAM" id="Coils"/>
    </source>
</evidence>
<feature type="region of interest" description="Disordered" evidence="9">
    <location>
        <begin position="393"/>
        <end position="488"/>
    </location>
</feature>
<dbReference type="PANTHER" id="PTHR23176">
    <property type="entry name" value="RHO/RAC/CDC GTPASE-ACTIVATING PROTEIN"/>
    <property type="match status" value="1"/>
</dbReference>
<evidence type="ECO:0000256" key="6">
    <source>
        <dbReference type="ARBA" id="ARBA00023038"/>
    </source>
</evidence>
<proteinExistence type="predicted"/>
<feature type="compositionally biased region" description="Basic and acidic residues" evidence="9">
    <location>
        <begin position="393"/>
        <end position="414"/>
    </location>
</feature>
<name>J8PWJ1_SACAR</name>
<dbReference type="InterPro" id="IPR000198">
    <property type="entry name" value="RhoGAP_dom"/>
</dbReference>
<evidence type="ECO:0000256" key="2">
    <source>
        <dbReference type="ARBA" id="ARBA00022553"/>
    </source>
</evidence>
<evidence type="ECO:0000256" key="3">
    <source>
        <dbReference type="ARBA" id="ARBA00022723"/>
    </source>
</evidence>
<sequence length="1010" mass="113479">MASTVSNDQFPSCVRCKDSITTGHAYELGCDRWHTHCFSCYKCEKPLSCDSDFLVLGTGALICFDCSDSCKNCGKKIDDLAIILSSSNEAYCSDCFKCCKCGENIADLRYAKTKRGLFCLSCHEKLLAKRKYYEEKKIRLKKNLPSLPTPVIDSDVVDITSIVAVAPERSSSRPVSPVKKISLGSGSFKDIESNSSDIVPHFITGYNDSDDNSGSSKFGSNLSIGIAGTERDIAEYAKDNEGDEIRVPSTYLSPDVGLDSTSDHKIFLGSKEPASRPKSLLNKTPLRNSTGQYAAKSPNSYRQGMVVNDSFEDSNQFDTPNEDPRRASELLDSVLHSPVSVNMKDSKRQDPDFFNISSVPHIAPSLSMKELNNIIDEANSLQTPAVEIMETNNNERDIVDAQKEKPSSHTDNSGKTKKISRSLSRRSKDLMTNLKSKAIGKQEASNNLSPASKLISRRSQDLIRDFDSHPGFRTPSSNRDSLDISTRNQKTLNPKRFTDNYAPIINNEKERSIDELNDFGIKSPSPIGNLLQSPATPSNVSMYRTPPLDSSVAFDRINGSSYSNKNYSLPSWQNTPRTQLENSFHSEEQGEKTDENKESKNKPSLDKEITTAELHLKKLKINLRELESQREKLTREIDEMKSAKETLRKHIETYNTEKNKLYLESSEFSENPSTIREAGLDESPVKYVATTSSVVRSSVKPKFWKFFSSTKPQTEQSIQGTNSSNMSSVIKSAPVLYSAPLNSNNPGRLEISPPVLQNPNEFSDVKLIPIESNGNMRQSQDTEDFLDGSNLYGSSLVSRCNYEKNEIPMILSICIDFIESDEENMRSEGIYRKSGSQLVIEEIERQFSTWQVQQNVEISNILTEKDLNAVTGVLKRYLRKLPNPIFTFQVYEPLMKLVKSKKMMETLPIVGGKLSLESRNSDKYMTSKSALKSILEGLPKEHYRVLRVLSEHIEKVTKYSRWNRMTLYNLALVFAPGLIRDFSGEKDIIDMKERNYIVAFILGNYRDVLT</sequence>
<dbReference type="Pfam" id="PF00620">
    <property type="entry name" value="RhoGAP"/>
    <property type="match status" value="1"/>
</dbReference>
<comment type="caution">
    <text evidence="12">The sequence shown here is derived from an EMBL/GenBank/DDBJ whole genome shotgun (WGS) entry which is preliminary data.</text>
</comment>
<keyword evidence="3 7" id="KW-0479">Metal-binding</keyword>
<feature type="domain" description="LIM zinc-binding" evidence="10">
    <location>
        <begin position="68"/>
        <end position="129"/>
    </location>
</feature>
<organism evidence="12 13">
    <name type="scientific">Saccharomyces arboricola (strain H-6 / AS 2.3317 / CBS 10644)</name>
    <name type="common">Yeast</name>
    <dbReference type="NCBI Taxonomy" id="1160507"/>
    <lineage>
        <taxon>Eukaryota</taxon>
        <taxon>Fungi</taxon>
        <taxon>Dikarya</taxon>
        <taxon>Ascomycota</taxon>
        <taxon>Saccharomycotina</taxon>
        <taxon>Saccharomycetes</taxon>
        <taxon>Saccharomycetales</taxon>
        <taxon>Saccharomycetaceae</taxon>
        <taxon>Saccharomyces</taxon>
    </lineage>
</organism>
<feature type="compositionally biased region" description="Basic and acidic residues" evidence="9">
    <location>
        <begin position="458"/>
        <end position="470"/>
    </location>
</feature>
<feature type="compositionally biased region" description="Basic residues" evidence="9">
    <location>
        <begin position="415"/>
        <end position="425"/>
    </location>
</feature>
<dbReference type="SMART" id="SM00324">
    <property type="entry name" value="RhoGAP"/>
    <property type="match status" value="1"/>
</dbReference>
<dbReference type="CDD" id="cd00159">
    <property type="entry name" value="RhoGAP"/>
    <property type="match status" value="1"/>
</dbReference>
<dbReference type="GO" id="GO:0031106">
    <property type="term" value="P:septin ring organization"/>
    <property type="evidence" value="ECO:0007669"/>
    <property type="project" value="UniProtKB-ARBA"/>
</dbReference>
<dbReference type="AlphaFoldDB" id="J8PWJ1"/>
<keyword evidence="13" id="KW-1185">Reference proteome</keyword>
<keyword evidence="2" id="KW-0597">Phosphoprotein</keyword>
<reference evidence="12 13" key="1">
    <citation type="journal article" date="2013" name="BMC Genomics">
        <title>High quality de novo sequencing and assembly of the Saccharomyces arboricolus genome.</title>
        <authorList>
            <person name="Liti G."/>
            <person name="Nguyen Ba A.N."/>
            <person name="Blythe M."/>
            <person name="Mueller C.A."/>
            <person name="Bergstroem A."/>
            <person name="Cubillos F.A."/>
            <person name="Dafhnis-Calas F."/>
            <person name="Khoshraftar S."/>
            <person name="Malla S."/>
            <person name="Mehta N."/>
            <person name="Siow C.C."/>
            <person name="Warringer J."/>
            <person name="Moses A.M."/>
            <person name="Louis E.J."/>
            <person name="Nieduszynski C.A."/>
        </authorList>
    </citation>
    <scope>NUCLEOTIDE SEQUENCE [LARGE SCALE GENOMIC DNA]</scope>
    <source>
        <strain evidence="13">H-6 / AS 2.3317 / CBS 10644</strain>
    </source>
</reference>
<feature type="compositionally biased region" description="Polar residues" evidence="9">
    <location>
        <begin position="474"/>
        <end position="488"/>
    </location>
</feature>
<feature type="compositionally biased region" description="Polar residues" evidence="9">
    <location>
        <begin position="564"/>
        <end position="583"/>
    </location>
</feature>
<evidence type="ECO:0000256" key="5">
    <source>
        <dbReference type="ARBA" id="ARBA00022833"/>
    </source>
</evidence>
<accession>J8PWJ1</accession>
<dbReference type="Proteomes" id="UP000006968">
    <property type="component" value="Chromosome XV"/>
</dbReference>
<keyword evidence="8" id="KW-0175">Coiled coil</keyword>
<dbReference type="FunFam" id="2.10.110.10:FF:000115">
    <property type="entry name" value="Rho GTPase-activating protein"/>
    <property type="match status" value="1"/>
</dbReference>
<dbReference type="InterPro" id="IPR008936">
    <property type="entry name" value="Rho_GTPase_activation_prot"/>
</dbReference>
<feature type="compositionally biased region" description="Basic and acidic residues" evidence="9">
    <location>
        <begin position="584"/>
        <end position="608"/>
    </location>
</feature>